<keyword evidence="2" id="KW-1185">Reference proteome</keyword>
<dbReference type="Proteomes" id="UP001229421">
    <property type="component" value="Unassembled WGS sequence"/>
</dbReference>
<reference evidence="1" key="1">
    <citation type="journal article" date="2023" name="bioRxiv">
        <title>Improved chromosome-level genome assembly for marigold (Tagetes erecta).</title>
        <authorList>
            <person name="Jiang F."/>
            <person name="Yuan L."/>
            <person name="Wang S."/>
            <person name="Wang H."/>
            <person name="Xu D."/>
            <person name="Wang A."/>
            <person name="Fan W."/>
        </authorList>
    </citation>
    <scope>NUCLEOTIDE SEQUENCE</scope>
    <source>
        <strain evidence="1">WSJ</strain>
        <tissue evidence="1">Leaf</tissue>
    </source>
</reference>
<proteinExistence type="predicted"/>
<evidence type="ECO:0000313" key="2">
    <source>
        <dbReference type="Proteomes" id="UP001229421"/>
    </source>
</evidence>
<sequence>MLLLRSISYQSSHPATIRGGVVATRPLEEKSGYVMYKPPKASNFEEGQGHVDGCLPKGFGHNSGPSRYINYQTLTTASTPICSTTTTSTSAAPPKP</sequence>
<evidence type="ECO:0000313" key="1">
    <source>
        <dbReference type="EMBL" id="KAK1416617.1"/>
    </source>
</evidence>
<accession>A0AAD8K5K6</accession>
<dbReference type="AlphaFoldDB" id="A0AAD8K5K6"/>
<protein>
    <submittedName>
        <fullName evidence="1">Uncharacterized protein</fullName>
    </submittedName>
</protein>
<organism evidence="1 2">
    <name type="scientific">Tagetes erecta</name>
    <name type="common">African marigold</name>
    <dbReference type="NCBI Taxonomy" id="13708"/>
    <lineage>
        <taxon>Eukaryota</taxon>
        <taxon>Viridiplantae</taxon>
        <taxon>Streptophyta</taxon>
        <taxon>Embryophyta</taxon>
        <taxon>Tracheophyta</taxon>
        <taxon>Spermatophyta</taxon>
        <taxon>Magnoliopsida</taxon>
        <taxon>eudicotyledons</taxon>
        <taxon>Gunneridae</taxon>
        <taxon>Pentapetalae</taxon>
        <taxon>asterids</taxon>
        <taxon>campanulids</taxon>
        <taxon>Asterales</taxon>
        <taxon>Asteraceae</taxon>
        <taxon>Asteroideae</taxon>
        <taxon>Heliantheae alliance</taxon>
        <taxon>Tageteae</taxon>
        <taxon>Tagetes</taxon>
    </lineage>
</organism>
<dbReference type="PANTHER" id="PTHR36619:SF3">
    <property type="entry name" value="TRANSMEMBRANE PROTEIN"/>
    <property type="match status" value="1"/>
</dbReference>
<gene>
    <name evidence="1" type="ORF">QVD17_32408</name>
</gene>
<dbReference type="PANTHER" id="PTHR36619">
    <property type="entry name" value="OS04G0208900 PROTEIN"/>
    <property type="match status" value="1"/>
</dbReference>
<name>A0AAD8K5K6_TARER</name>
<dbReference type="EMBL" id="JAUHHV010000008">
    <property type="protein sequence ID" value="KAK1416617.1"/>
    <property type="molecule type" value="Genomic_DNA"/>
</dbReference>
<comment type="caution">
    <text evidence="1">The sequence shown here is derived from an EMBL/GenBank/DDBJ whole genome shotgun (WGS) entry which is preliminary data.</text>
</comment>